<name>A0AAW0CI91_9AGAR</name>
<evidence type="ECO:0000259" key="2">
    <source>
        <dbReference type="Pfam" id="PF13191"/>
    </source>
</evidence>
<dbReference type="InterPro" id="IPR036537">
    <property type="entry name" value="Adaptor_Cbl_N_dom_sf"/>
</dbReference>
<keyword evidence="5" id="KW-1185">Reference proteome</keyword>
<evidence type="ECO:0000313" key="4">
    <source>
        <dbReference type="EMBL" id="KAK7039695.1"/>
    </source>
</evidence>
<dbReference type="CDD" id="cd21037">
    <property type="entry name" value="MLKL_NTD"/>
    <property type="match status" value="1"/>
</dbReference>
<feature type="region of interest" description="Disordered" evidence="1">
    <location>
        <begin position="632"/>
        <end position="700"/>
    </location>
</feature>
<accession>A0AAW0CI91</accession>
<evidence type="ECO:0000259" key="3">
    <source>
        <dbReference type="Pfam" id="PF22215"/>
    </source>
</evidence>
<proteinExistence type="predicted"/>
<evidence type="ECO:0000313" key="5">
    <source>
        <dbReference type="Proteomes" id="UP001362999"/>
    </source>
</evidence>
<sequence>MPMTIRPATKRERALQYGTVAATLLKDVGNASNQPYLQAIASISLLIMETVKRVRENKEACMRLTERAYDLASAVINICCDSDAEIAPTMARSIKQFTETLEKILTFVRSQVKGGIIRRMFRSMEDADLIKQCNDGLKHALDVFGVQSAITAAMTMAEFQKDAKQRQEEVVAILTERRAKRAADGSRSKRHRPRLSVKTDISTMSMLPSSPKIFYGRDEEVKHLVKTIITHAYPSSSVPSNSTSAPSAARICVLGAPGLGKTALALAASHSPEVSALFGPQRYFVDCESDSVAKVRDLKTLVTAIAAQIGLEEEQRGRKHVKRRLEALTKAPVKEVKPEGTEGNTSVEGQGPAQAAEAEAEGTPVLLVLDALDRAREPLQNRSDIEDFLSILADIKWLTLLITVRGASRPRQIKWTRPFLHTLQPLSPNATLATFQDISDVSASTEEEQADLDALLEMTEGNPRFVVKVANLASFEGCSSLVARWRLEGGVGIISEAGEDRAIYVEGGVLSEEPEDMEVEGRTPTVISEEDILALMDPDHYAVRRKRSRRSNSSSSCSSSGSSTCSSGNSSLDTSSSTLVDDDEERDPRTESIDSLIKEPSPTIESVLSRGRGRGTSFEVLVRRGSSQLMRLGSLDSRARPQSSLGSNSSGSRRSSRSAASASGRGSGSDDGQSRVGSADGLLRRTSGVSEGGQVRGATS</sequence>
<gene>
    <name evidence="4" type="ORF">R3P38DRAFT_2901466</name>
</gene>
<dbReference type="Proteomes" id="UP001362999">
    <property type="component" value="Unassembled WGS sequence"/>
</dbReference>
<dbReference type="Pfam" id="PF22215">
    <property type="entry name" value="MLKL_N"/>
    <property type="match status" value="1"/>
</dbReference>
<dbReference type="InterPro" id="IPR041664">
    <property type="entry name" value="AAA_16"/>
</dbReference>
<dbReference type="Gene3D" id="3.40.50.300">
    <property type="entry name" value="P-loop containing nucleotide triphosphate hydrolases"/>
    <property type="match status" value="1"/>
</dbReference>
<evidence type="ECO:0008006" key="6">
    <source>
        <dbReference type="Google" id="ProtNLM"/>
    </source>
</evidence>
<feature type="domain" description="Mixed lineage kinase" evidence="3">
    <location>
        <begin position="38"/>
        <end position="168"/>
    </location>
</feature>
<feature type="compositionally biased region" description="Low complexity" evidence="1">
    <location>
        <begin position="551"/>
        <end position="579"/>
    </location>
</feature>
<dbReference type="AlphaFoldDB" id="A0AAW0CI91"/>
<dbReference type="SUPFAM" id="SSF52540">
    <property type="entry name" value="P-loop containing nucleoside triphosphate hydrolases"/>
    <property type="match status" value="1"/>
</dbReference>
<evidence type="ECO:0000256" key="1">
    <source>
        <dbReference type="SAM" id="MobiDB-lite"/>
    </source>
</evidence>
<reference evidence="4 5" key="1">
    <citation type="journal article" date="2024" name="J Genomics">
        <title>Draft genome sequencing and assembly of Favolaschia claudopus CIRM-BRFM 2984 isolated from oak limbs.</title>
        <authorList>
            <person name="Navarro D."/>
            <person name="Drula E."/>
            <person name="Chaduli D."/>
            <person name="Cazenave R."/>
            <person name="Ahrendt S."/>
            <person name="Wang J."/>
            <person name="Lipzen A."/>
            <person name="Daum C."/>
            <person name="Barry K."/>
            <person name="Grigoriev I.V."/>
            <person name="Favel A."/>
            <person name="Rosso M.N."/>
            <person name="Martin F."/>
        </authorList>
    </citation>
    <scope>NUCLEOTIDE SEQUENCE [LARGE SCALE GENOMIC DNA]</scope>
    <source>
        <strain evidence="4 5">CIRM-BRFM 2984</strain>
    </source>
</reference>
<dbReference type="InterPro" id="IPR027417">
    <property type="entry name" value="P-loop_NTPase"/>
</dbReference>
<dbReference type="GO" id="GO:0007166">
    <property type="term" value="P:cell surface receptor signaling pathway"/>
    <property type="evidence" value="ECO:0007669"/>
    <property type="project" value="InterPro"/>
</dbReference>
<dbReference type="Pfam" id="PF13191">
    <property type="entry name" value="AAA_16"/>
    <property type="match status" value="1"/>
</dbReference>
<organism evidence="4 5">
    <name type="scientific">Favolaschia claudopus</name>
    <dbReference type="NCBI Taxonomy" id="2862362"/>
    <lineage>
        <taxon>Eukaryota</taxon>
        <taxon>Fungi</taxon>
        <taxon>Dikarya</taxon>
        <taxon>Basidiomycota</taxon>
        <taxon>Agaricomycotina</taxon>
        <taxon>Agaricomycetes</taxon>
        <taxon>Agaricomycetidae</taxon>
        <taxon>Agaricales</taxon>
        <taxon>Marasmiineae</taxon>
        <taxon>Mycenaceae</taxon>
        <taxon>Favolaschia</taxon>
    </lineage>
</organism>
<dbReference type="Gene3D" id="1.20.930.20">
    <property type="entry name" value="Adaptor protein Cbl, N-terminal domain"/>
    <property type="match status" value="1"/>
</dbReference>
<feature type="compositionally biased region" description="Low complexity" evidence="1">
    <location>
        <begin position="348"/>
        <end position="357"/>
    </location>
</feature>
<comment type="caution">
    <text evidence="4">The sequence shown here is derived from an EMBL/GenBank/DDBJ whole genome shotgun (WGS) entry which is preliminary data.</text>
</comment>
<dbReference type="EMBL" id="JAWWNJ010000016">
    <property type="protein sequence ID" value="KAK7039695.1"/>
    <property type="molecule type" value="Genomic_DNA"/>
</dbReference>
<dbReference type="InterPro" id="IPR054000">
    <property type="entry name" value="MLKL_N"/>
</dbReference>
<feature type="compositionally biased region" description="Low complexity" evidence="1">
    <location>
        <begin position="643"/>
        <end position="678"/>
    </location>
</feature>
<protein>
    <recommendedName>
        <fullName evidence="6">AAA+ ATPase domain-containing protein</fullName>
    </recommendedName>
</protein>
<feature type="region of interest" description="Disordered" evidence="1">
    <location>
        <begin position="543"/>
        <end position="611"/>
    </location>
</feature>
<dbReference type="InterPro" id="IPR059179">
    <property type="entry name" value="MLKL-like_MCAfunc"/>
</dbReference>
<feature type="region of interest" description="Disordered" evidence="1">
    <location>
        <begin position="334"/>
        <end position="359"/>
    </location>
</feature>
<feature type="domain" description="Orc1-like AAA ATPase" evidence="2">
    <location>
        <begin position="245"/>
        <end position="378"/>
    </location>
</feature>
<feature type="compositionally biased region" description="Gly residues" evidence="1">
    <location>
        <begin position="690"/>
        <end position="700"/>
    </location>
</feature>